<reference evidence="2 3" key="1">
    <citation type="submission" date="2018-07" db="EMBL/GenBank/DDBJ databases">
        <title>A high quality draft genome assembly of the barn swallow (H. rustica rustica).</title>
        <authorList>
            <person name="Formenti G."/>
            <person name="Chiara M."/>
            <person name="Poveda L."/>
            <person name="Francoijs K.-J."/>
            <person name="Bonisoli-Alquati A."/>
            <person name="Canova L."/>
            <person name="Gianfranceschi L."/>
            <person name="Horner D.S."/>
            <person name="Saino N."/>
        </authorList>
    </citation>
    <scope>NUCLEOTIDE SEQUENCE [LARGE SCALE GENOMIC DNA]</scope>
    <source>
        <strain evidence="2">Chelidonia</strain>
        <tissue evidence="2">Blood</tissue>
    </source>
</reference>
<keyword evidence="3" id="KW-1185">Reference proteome</keyword>
<dbReference type="OrthoDB" id="416454at2759"/>
<evidence type="ECO:0000313" key="2">
    <source>
        <dbReference type="EMBL" id="RMC15815.1"/>
    </source>
</evidence>
<feature type="region of interest" description="Disordered" evidence="1">
    <location>
        <begin position="1"/>
        <end position="31"/>
    </location>
</feature>
<organism evidence="2 3">
    <name type="scientific">Hirundo rustica rustica</name>
    <dbReference type="NCBI Taxonomy" id="333673"/>
    <lineage>
        <taxon>Eukaryota</taxon>
        <taxon>Metazoa</taxon>
        <taxon>Chordata</taxon>
        <taxon>Craniata</taxon>
        <taxon>Vertebrata</taxon>
        <taxon>Euteleostomi</taxon>
        <taxon>Archelosauria</taxon>
        <taxon>Archosauria</taxon>
        <taxon>Dinosauria</taxon>
        <taxon>Saurischia</taxon>
        <taxon>Theropoda</taxon>
        <taxon>Coelurosauria</taxon>
        <taxon>Aves</taxon>
        <taxon>Neognathae</taxon>
        <taxon>Neoaves</taxon>
        <taxon>Telluraves</taxon>
        <taxon>Australaves</taxon>
        <taxon>Passeriformes</taxon>
        <taxon>Sylvioidea</taxon>
        <taxon>Hirundinidae</taxon>
        <taxon>Hirundo</taxon>
    </lineage>
</organism>
<evidence type="ECO:0000313" key="3">
    <source>
        <dbReference type="Proteomes" id="UP000269221"/>
    </source>
</evidence>
<dbReference type="AlphaFoldDB" id="A0A3M0KRK3"/>
<feature type="compositionally biased region" description="Acidic residues" evidence="1">
    <location>
        <begin position="15"/>
        <end position="29"/>
    </location>
</feature>
<feature type="compositionally biased region" description="Polar residues" evidence="1">
    <location>
        <begin position="1"/>
        <end position="11"/>
    </location>
</feature>
<protein>
    <submittedName>
        <fullName evidence="2">Uncharacterized protein</fullName>
    </submittedName>
</protein>
<accession>A0A3M0KRK3</accession>
<proteinExistence type="predicted"/>
<dbReference type="Proteomes" id="UP000269221">
    <property type="component" value="Unassembled WGS sequence"/>
</dbReference>
<evidence type="ECO:0000256" key="1">
    <source>
        <dbReference type="SAM" id="MobiDB-lite"/>
    </source>
</evidence>
<gene>
    <name evidence="2" type="ORF">DUI87_08019</name>
</gene>
<dbReference type="EMBL" id="QRBI01000104">
    <property type="protein sequence ID" value="RMC15815.1"/>
    <property type="molecule type" value="Genomic_DNA"/>
</dbReference>
<comment type="caution">
    <text evidence="2">The sequence shown here is derived from an EMBL/GenBank/DDBJ whole genome shotgun (WGS) entry which is preliminary data.</text>
</comment>
<name>A0A3M0KRK3_HIRRU</name>
<sequence>MSESSQAQLQRQDILVEDIAPENNSEEELNLSSEADLQNSFFTNSMKSNTESGIECKFADDTKVCGLVDTLEGRNVIWMDIDRLQRWQDFEQHEGYRDGCFYKRSGVFSQTQLVSAFSTMDPQQEKGRLLAICAFPLA</sequence>